<proteinExistence type="predicted"/>
<evidence type="ECO:0000313" key="2">
    <source>
        <dbReference type="EMBL" id="PVH64169.1"/>
    </source>
</evidence>
<feature type="region of interest" description="Disordered" evidence="1">
    <location>
        <begin position="9"/>
        <end position="28"/>
    </location>
</feature>
<organism evidence="2">
    <name type="scientific">Panicum hallii</name>
    <dbReference type="NCBI Taxonomy" id="206008"/>
    <lineage>
        <taxon>Eukaryota</taxon>
        <taxon>Viridiplantae</taxon>
        <taxon>Streptophyta</taxon>
        <taxon>Embryophyta</taxon>
        <taxon>Tracheophyta</taxon>
        <taxon>Spermatophyta</taxon>
        <taxon>Magnoliopsida</taxon>
        <taxon>Liliopsida</taxon>
        <taxon>Poales</taxon>
        <taxon>Poaceae</taxon>
        <taxon>PACMAD clade</taxon>
        <taxon>Panicoideae</taxon>
        <taxon>Panicodae</taxon>
        <taxon>Paniceae</taxon>
        <taxon>Panicinae</taxon>
        <taxon>Panicum</taxon>
        <taxon>Panicum sect. Panicum</taxon>
    </lineage>
</organism>
<dbReference type="Gramene" id="PVH64169">
    <property type="protein sequence ID" value="PVH64169"/>
    <property type="gene ID" value="PAHAL_2G207300"/>
</dbReference>
<reference evidence="2" key="1">
    <citation type="submission" date="2018-04" db="EMBL/GenBank/DDBJ databases">
        <title>WGS assembly of Panicum hallii.</title>
        <authorList>
            <person name="Lovell J."/>
            <person name="Jenkins J."/>
            <person name="Lowry D."/>
            <person name="Mamidi S."/>
            <person name="Sreedasyam A."/>
            <person name="Weng X."/>
            <person name="Barry K."/>
            <person name="Bonette J."/>
            <person name="Campitelli B."/>
            <person name="Daum C."/>
            <person name="Gordon S."/>
            <person name="Gould B."/>
            <person name="Lipzen A."/>
            <person name="Macqueen A."/>
            <person name="Palacio-Mejia J."/>
            <person name="Plott C."/>
            <person name="Shakirov E."/>
            <person name="Shu S."/>
            <person name="Yoshinaga Y."/>
            <person name="Zane M."/>
            <person name="Rokhsar D."/>
            <person name="Grimwood J."/>
            <person name="Schmutz J."/>
            <person name="Juenger T."/>
        </authorList>
    </citation>
    <scope>NUCLEOTIDE SEQUENCE [LARGE SCALE GENOMIC DNA]</scope>
    <source>
        <strain evidence="2">FIL2</strain>
    </source>
</reference>
<dbReference type="AlphaFoldDB" id="A0A2T8KPU2"/>
<accession>A0A2T8KPU2</accession>
<sequence>MLEAHLLLRGTGVEAPDPGHAPHRHQDQPILPPAYALSRLKLLHVFVTNLFLLAHLKTPPWPAPAERHALSRHNPLPLAQPAPCILFRGPPSPGAAHHQRHPLHH</sequence>
<protein>
    <submittedName>
        <fullName evidence="2">Uncharacterized protein</fullName>
    </submittedName>
</protein>
<dbReference type="EMBL" id="CM008047">
    <property type="protein sequence ID" value="PVH64169.1"/>
    <property type="molecule type" value="Genomic_DNA"/>
</dbReference>
<dbReference type="Proteomes" id="UP000243499">
    <property type="component" value="Chromosome 2"/>
</dbReference>
<gene>
    <name evidence="2" type="ORF">PAHAL_2G207300</name>
</gene>
<name>A0A2T8KPU2_9POAL</name>
<evidence type="ECO:0000256" key="1">
    <source>
        <dbReference type="SAM" id="MobiDB-lite"/>
    </source>
</evidence>